<evidence type="ECO:0000313" key="6">
    <source>
        <dbReference type="Proteomes" id="UP000275078"/>
    </source>
</evidence>
<dbReference type="Pfam" id="PF00350">
    <property type="entry name" value="Dynamin_N"/>
    <property type="match status" value="1"/>
</dbReference>
<dbReference type="InterPro" id="IPR056024">
    <property type="entry name" value="DUF7605"/>
</dbReference>
<dbReference type="PANTHER" id="PTHR36681:SF3">
    <property type="entry name" value="NUCLEAR GTPASE, GERMINAL CENTER-ASSOCIATED, TANDEM DUPLICATE 3"/>
    <property type="match status" value="1"/>
</dbReference>
<feature type="compositionally biased region" description="Basic residues" evidence="2">
    <location>
        <begin position="123"/>
        <end position="136"/>
    </location>
</feature>
<evidence type="ECO:0000313" key="5">
    <source>
        <dbReference type="EMBL" id="RPA77305.1"/>
    </source>
</evidence>
<dbReference type="AlphaFoldDB" id="A0A3N4HTX7"/>
<proteinExistence type="predicted"/>
<feature type="compositionally biased region" description="Acidic residues" evidence="2">
    <location>
        <begin position="592"/>
        <end position="623"/>
    </location>
</feature>
<organism evidence="5 6">
    <name type="scientific">Ascobolus immersus RN42</name>
    <dbReference type="NCBI Taxonomy" id="1160509"/>
    <lineage>
        <taxon>Eukaryota</taxon>
        <taxon>Fungi</taxon>
        <taxon>Dikarya</taxon>
        <taxon>Ascomycota</taxon>
        <taxon>Pezizomycotina</taxon>
        <taxon>Pezizomycetes</taxon>
        <taxon>Pezizales</taxon>
        <taxon>Ascobolaceae</taxon>
        <taxon>Ascobolus</taxon>
    </lineage>
</organism>
<feature type="region of interest" description="Disordered" evidence="2">
    <location>
        <begin position="116"/>
        <end position="146"/>
    </location>
</feature>
<dbReference type="InterPro" id="IPR045063">
    <property type="entry name" value="Dynamin_N"/>
</dbReference>
<reference evidence="5 6" key="1">
    <citation type="journal article" date="2018" name="Nat. Ecol. Evol.">
        <title>Pezizomycetes genomes reveal the molecular basis of ectomycorrhizal truffle lifestyle.</title>
        <authorList>
            <person name="Murat C."/>
            <person name="Payen T."/>
            <person name="Noel B."/>
            <person name="Kuo A."/>
            <person name="Morin E."/>
            <person name="Chen J."/>
            <person name="Kohler A."/>
            <person name="Krizsan K."/>
            <person name="Balestrini R."/>
            <person name="Da Silva C."/>
            <person name="Montanini B."/>
            <person name="Hainaut M."/>
            <person name="Levati E."/>
            <person name="Barry K.W."/>
            <person name="Belfiori B."/>
            <person name="Cichocki N."/>
            <person name="Clum A."/>
            <person name="Dockter R.B."/>
            <person name="Fauchery L."/>
            <person name="Guy J."/>
            <person name="Iotti M."/>
            <person name="Le Tacon F."/>
            <person name="Lindquist E.A."/>
            <person name="Lipzen A."/>
            <person name="Malagnac F."/>
            <person name="Mello A."/>
            <person name="Molinier V."/>
            <person name="Miyauchi S."/>
            <person name="Poulain J."/>
            <person name="Riccioni C."/>
            <person name="Rubini A."/>
            <person name="Sitrit Y."/>
            <person name="Splivallo R."/>
            <person name="Traeger S."/>
            <person name="Wang M."/>
            <person name="Zifcakova L."/>
            <person name="Wipf D."/>
            <person name="Zambonelli A."/>
            <person name="Paolocci F."/>
            <person name="Nowrousian M."/>
            <person name="Ottonello S."/>
            <person name="Baldrian P."/>
            <person name="Spatafora J.W."/>
            <person name="Henrissat B."/>
            <person name="Nagy L.G."/>
            <person name="Aury J.M."/>
            <person name="Wincker P."/>
            <person name="Grigoriev I.V."/>
            <person name="Bonfante P."/>
            <person name="Martin F.M."/>
        </authorList>
    </citation>
    <scope>NUCLEOTIDE SEQUENCE [LARGE SCALE GENOMIC DNA]</scope>
    <source>
        <strain evidence="5 6">RN42</strain>
    </source>
</reference>
<feature type="compositionally biased region" description="Basic and acidic residues" evidence="2">
    <location>
        <begin position="575"/>
        <end position="591"/>
    </location>
</feature>
<dbReference type="SUPFAM" id="SSF52540">
    <property type="entry name" value="P-loop containing nucleoside triphosphate hydrolases"/>
    <property type="match status" value="1"/>
</dbReference>
<feature type="domain" description="Dynamin N-terminal" evidence="3">
    <location>
        <begin position="218"/>
        <end position="459"/>
    </location>
</feature>
<protein>
    <recommendedName>
        <fullName evidence="7">P-loop containing nucleoside triphosphate hydrolase protein</fullName>
    </recommendedName>
</protein>
<feature type="compositionally biased region" description="Basic and acidic residues" evidence="2">
    <location>
        <begin position="7"/>
        <end position="22"/>
    </location>
</feature>
<accession>A0A3N4HTX7</accession>
<feature type="coiled-coil region" evidence="1">
    <location>
        <begin position="162"/>
        <end position="192"/>
    </location>
</feature>
<evidence type="ECO:0000256" key="2">
    <source>
        <dbReference type="SAM" id="MobiDB-lite"/>
    </source>
</evidence>
<dbReference type="Proteomes" id="UP000275078">
    <property type="component" value="Unassembled WGS sequence"/>
</dbReference>
<evidence type="ECO:0000259" key="4">
    <source>
        <dbReference type="Pfam" id="PF24564"/>
    </source>
</evidence>
<dbReference type="OrthoDB" id="3598281at2759"/>
<dbReference type="EMBL" id="ML119728">
    <property type="protein sequence ID" value="RPA77305.1"/>
    <property type="molecule type" value="Genomic_DNA"/>
</dbReference>
<evidence type="ECO:0000259" key="3">
    <source>
        <dbReference type="Pfam" id="PF00350"/>
    </source>
</evidence>
<dbReference type="Gene3D" id="3.40.50.300">
    <property type="entry name" value="P-loop containing nucleotide triphosphate hydrolases"/>
    <property type="match status" value="2"/>
</dbReference>
<evidence type="ECO:0008006" key="7">
    <source>
        <dbReference type="Google" id="ProtNLM"/>
    </source>
</evidence>
<feature type="non-terminal residue" evidence="5">
    <location>
        <position position="1067"/>
    </location>
</feature>
<name>A0A3N4HTX7_ASCIM</name>
<dbReference type="Pfam" id="PF24564">
    <property type="entry name" value="DUF7605"/>
    <property type="match status" value="1"/>
</dbReference>
<dbReference type="PANTHER" id="PTHR36681">
    <property type="entry name" value="NUCLEAR GTPASE, GERMINAL CENTER-ASSOCIATED, TANDEM DUPLICATE 3"/>
    <property type="match status" value="1"/>
</dbReference>
<feature type="domain" description="DUF7605" evidence="4">
    <location>
        <begin position="870"/>
        <end position="1043"/>
    </location>
</feature>
<keyword evidence="6" id="KW-1185">Reference proteome</keyword>
<feature type="region of interest" description="Disordered" evidence="2">
    <location>
        <begin position="1"/>
        <end position="45"/>
    </location>
</feature>
<evidence type="ECO:0000256" key="1">
    <source>
        <dbReference type="SAM" id="Coils"/>
    </source>
</evidence>
<feature type="region of interest" description="Disordered" evidence="2">
    <location>
        <begin position="557"/>
        <end position="625"/>
    </location>
</feature>
<dbReference type="InterPro" id="IPR027417">
    <property type="entry name" value="P-loop_NTPase"/>
</dbReference>
<keyword evidence="1" id="KW-0175">Coiled coil</keyword>
<gene>
    <name evidence="5" type="ORF">BJ508DRAFT_212931</name>
</gene>
<dbReference type="STRING" id="1160509.A0A3N4HTX7"/>
<sequence>MPPVGGIKKEDKLQSAFEKAERAFQAQPGAPRRASGSVKREPVYEDPRALFGQPYGVEVPAIPYPQHQAPPPVHAHPHAFLQHQQQLHEQQLRQQQLHQQQLHQQQLQQQQLHQQQLQQQHLHQQHLHQQHLHRQPQAHPRPEPQQEPITFNFRAALEDRPVEVLEEVVGKATNLLDEIKKAVNECGRTERRGNFDNTMLIKQIDEARSKSKQAKTIIGVVGNTGAGKSSVINALLDEEKIVPTNCMRACTAVVTEISYNYDTEDKYRAEIEFISKKDWEDELNVLFDDILNSGDFDRESGRPDTEAGIAWSKVKAIYPRVTKPEFKENGVQYLMAQPAVNRILGTTIDIKEENNLTFYQKLQKYIDSKEKNKKKVADMTEYEKEHRFDMEYWPLIRVVRLYLKSEVLKTGAVLVDLPGVHDANAARAAVAERYMMQCSAIWVVAPITRAVDDKSAKDLLGATFKRQLYMDGGYSTVTFLCSKSDDISVDEAIDSLHLEDSASAYTNKLDQLREQRAKLVSELKDIKSTVKAMEKEYESQDELKDQYEEWRDQVEAGETVYAPEEKKQSNKRKRGSSDESGGRRKAARVDSDIESDADFVEADDASEQEGADEETAIDLEDEDERPKKALTLEEIDEKVHQLSASLKEAKKLIRETKRGATVKESERISVDKEINKLQNELTVFCIQQRNAYSKEALKRDFALGLKEVDDQHAEEEDPDNFDPSKPLRDYAEVEKSFPVFCVSSRAYQKLCGRLNKDGKATSFADASETEIPALQTHCVTATVKHRKATALQFLNVFDQLLNSLSMWSIGSGNAVLDKRQFTQISAFVADRIAELDEALWNNAMNVVDGLKDTAQKRLYSVFPAAAASACKAAEPSIAKMDNYHWCTYKALMRRQGVFTNARNGAMNVNGTLCEPVIKTVTVPWGKFFQTELNESFQNFWASIHSTLYGSLQSLYPKFPALGLGEFQKQMLERQIEGLRTSARDDINGIVEFINNRQKEINRMFEGSVREYLSGTYTEVASQSGSGMWSRMRMLMHSEIKNNKVDLFNSTIKKVEEQLKQMFGSIED</sequence>